<evidence type="ECO:0000256" key="1">
    <source>
        <dbReference type="SAM" id="SignalP"/>
    </source>
</evidence>
<feature type="chain" id="PRO_5040174416" evidence="1">
    <location>
        <begin position="19"/>
        <end position="68"/>
    </location>
</feature>
<dbReference type="EMBL" id="JAESDN010000008">
    <property type="protein sequence ID" value="KAG7047212.1"/>
    <property type="molecule type" value="Genomic_DNA"/>
</dbReference>
<feature type="non-terminal residue" evidence="2">
    <location>
        <position position="1"/>
    </location>
</feature>
<keyword evidence="3" id="KW-1185">Reference proteome</keyword>
<gene>
    <name evidence="2" type="ORF">JMJ77_015423</name>
</gene>
<organism evidence="2 3">
    <name type="scientific">Colletotrichum scovillei</name>
    <dbReference type="NCBI Taxonomy" id="1209932"/>
    <lineage>
        <taxon>Eukaryota</taxon>
        <taxon>Fungi</taxon>
        <taxon>Dikarya</taxon>
        <taxon>Ascomycota</taxon>
        <taxon>Pezizomycotina</taxon>
        <taxon>Sordariomycetes</taxon>
        <taxon>Hypocreomycetidae</taxon>
        <taxon>Glomerellales</taxon>
        <taxon>Glomerellaceae</taxon>
        <taxon>Colletotrichum</taxon>
        <taxon>Colletotrichum acutatum species complex</taxon>
    </lineage>
</organism>
<evidence type="ECO:0000313" key="3">
    <source>
        <dbReference type="Proteomes" id="UP000699042"/>
    </source>
</evidence>
<protein>
    <submittedName>
        <fullName evidence="2">Uncharacterized protein</fullName>
    </submittedName>
</protein>
<dbReference type="AlphaFoldDB" id="A0A9P7UCW7"/>
<reference evidence="2" key="1">
    <citation type="submission" date="2021-05" db="EMBL/GenBank/DDBJ databases">
        <title>Comparative genomics of three Colletotrichum scovillei strains and genetic complementation revealed genes involved fungal growth and virulence on chili pepper.</title>
        <authorList>
            <person name="Hsieh D.-K."/>
            <person name="Chuang S.-C."/>
            <person name="Chen C.-Y."/>
            <person name="Chao Y.-T."/>
            <person name="Lu M.-Y.J."/>
            <person name="Lee M.-H."/>
            <person name="Shih M.-C."/>
        </authorList>
    </citation>
    <scope>NUCLEOTIDE SEQUENCE</scope>
    <source>
        <strain evidence="2">Coll-153</strain>
    </source>
</reference>
<keyword evidence="1" id="KW-0732">Signal</keyword>
<proteinExistence type="predicted"/>
<sequence length="68" mass="7558">SILHICHLFHFDVLSSLAQCDSSFPHAACRSPPLMQVCVSSCALLTASDNLDVEQDRNVEHLRRMMGC</sequence>
<feature type="signal peptide" evidence="1">
    <location>
        <begin position="1"/>
        <end position="18"/>
    </location>
</feature>
<comment type="caution">
    <text evidence="2">The sequence shown here is derived from an EMBL/GenBank/DDBJ whole genome shotgun (WGS) entry which is preliminary data.</text>
</comment>
<evidence type="ECO:0000313" key="2">
    <source>
        <dbReference type="EMBL" id="KAG7047212.1"/>
    </source>
</evidence>
<accession>A0A9P7UCW7</accession>
<dbReference type="Proteomes" id="UP000699042">
    <property type="component" value="Unassembled WGS sequence"/>
</dbReference>
<name>A0A9P7UCW7_9PEZI</name>